<dbReference type="STRING" id="888064.HMPREF9088_0951"/>
<dbReference type="Gene3D" id="3.40.50.1360">
    <property type="match status" value="1"/>
</dbReference>
<dbReference type="PATRIC" id="fig|888064.11.peg.2227"/>
<dbReference type="EMBL" id="AEPV01000035">
    <property type="protein sequence ID" value="EFU74210.1"/>
    <property type="molecule type" value="Genomic_DNA"/>
</dbReference>
<dbReference type="InterPro" id="IPR037171">
    <property type="entry name" value="NagB/RpiA_transferase-like"/>
</dbReference>
<dbReference type="AlphaFoldDB" id="E6LF37"/>
<dbReference type="EC" id="5.3.1.6" evidence="2"/>
<proteinExistence type="predicted"/>
<sequence>MKKRCAQYALDYIKPHSIIGLGGGSTIAYLVEMIQAKQLDVTIVTPSVTTAKLCQAAELTVVPMSQVDHVTVAFDGCDEVDGHLNALKSGGGIHTKEKVIATMADDYILLVDESKVSDTLSFKVPLVLEVLPQALAKVKADVLRLGYQVTARMSATSDGYTYTENGNLLLEVTIDSGTCEAIAQQFSAIVGIVETSLFYQIATKAIVVTTEGKRIIERSQIK</sequence>
<dbReference type="GO" id="GO:0006014">
    <property type="term" value="P:D-ribose metabolic process"/>
    <property type="evidence" value="ECO:0007669"/>
    <property type="project" value="TreeGrafter"/>
</dbReference>
<reference evidence="3 4" key="1">
    <citation type="submission" date="2010-12" db="EMBL/GenBank/DDBJ databases">
        <authorList>
            <person name="Muzny D."/>
            <person name="Qin X."/>
            <person name="Deng J."/>
            <person name="Jiang H."/>
            <person name="Liu Y."/>
            <person name="Qu J."/>
            <person name="Song X.-Z."/>
            <person name="Zhang L."/>
            <person name="Thornton R."/>
            <person name="Coyle M."/>
            <person name="Francisco L."/>
            <person name="Jackson L."/>
            <person name="Javaid M."/>
            <person name="Korchina V."/>
            <person name="Kovar C."/>
            <person name="Mata R."/>
            <person name="Mathew T."/>
            <person name="Ngo R."/>
            <person name="Nguyen L."/>
            <person name="Nguyen N."/>
            <person name="Okwuonu G."/>
            <person name="Ongeri F."/>
            <person name="Pham C."/>
            <person name="Simmons D."/>
            <person name="Wilczek-Boney K."/>
            <person name="Hale W."/>
            <person name="Jakkamsetti A."/>
            <person name="Pham P."/>
            <person name="Ruth R."/>
            <person name="San Lucas F."/>
            <person name="Warren J."/>
            <person name="Zhang J."/>
            <person name="Zhao Z."/>
            <person name="Zhou C."/>
            <person name="Zhu D."/>
            <person name="Lee S."/>
            <person name="Bess C."/>
            <person name="Blankenburg K."/>
            <person name="Forbes L."/>
            <person name="Fu Q."/>
            <person name="Gubbala S."/>
            <person name="Hirani K."/>
            <person name="Jayaseelan J.C."/>
            <person name="Lara F."/>
            <person name="Munidasa M."/>
            <person name="Palculict T."/>
            <person name="Patil S."/>
            <person name="Pu L.-L."/>
            <person name="Saada N."/>
            <person name="Tang L."/>
            <person name="Weissenberger G."/>
            <person name="Zhu Y."/>
            <person name="Hemphill L."/>
            <person name="Shang Y."/>
            <person name="Youmans B."/>
            <person name="Ayvaz T."/>
            <person name="Ross M."/>
            <person name="Santibanez J."/>
            <person name="Aqrawi P."/>
            <person name="Gross S."/>
            <person name="Joshi V."/>
            <person name="Fowler G."/>
            <person name="Nazareth L."/>
            <person name="Reid J."/>
            <person name="Worley K."/>
            <person name="Petrosino J."/>
            <person name="Highlander S."/>
            <person name="Gibbs R."/>
        </authorList>
    </citation>
    <scope>NUCLEOTIDE SEQUENCE [LARGE SCALE GENOMIC DNA]</scope>
    <source>
        <strain evidence="4">DSM 15952 / CCUG 50447 / LMG 22039 / TP 1.5</strain>
    </source>
</reference>
<name>E6LF37_ENTI1</name>
<dbReference type="HOGENOM" id="CLU_056590_1_1_9"/>
<dbReference type="NCBIfam" id="TIGR00021">
    <property type="entry name" value="rpiA"/>
    <property type="match status" value="1"/>
</dbReference>
<keyword evidence="4" id="KW-1185">Reference proteome</keyword>
<accession>E6LF37</accession>
<dbReference type="PANTHER" id="PTHR11934:SF0">
    <property type="entry name" value="RIBOSE-5-PHOSPHATE ISOMERASE"/>
    <property type="match status" value="1"/>
</dbReference>
<dbReference type="CDD" id="cd01398">
    <property type="entry name" value="RPI_A"/>
    <property type="match status" value="1"/>
</dbReference>
<dbReference type="Proteomes" id="UP000010296">
    <property type="component" value="Unassembled WGS sequence"/>
</dbReference>
<dbReference type="SUPFAM" id="SSF100950">
    <property type="entry name" value="NagB/RpiA/CoA transferase-like"/>
    <property type="match status" value="1"/>
</dbReference>
<dbReference type="eggNOG" id="COG0120">
    <property type="taxonomic scope" value="Bacteria"/>
</dbReference>
<dbReference type="GO" id="GO:0009052">
    <property type="term" value="P:pentose-phosphate shunt, non-oxidative branch"/>
    <property type="evidence" value="ECO:0007669"/>
    <property type="project" value="InterPro"/>
</dbReference>
<evidence type="ECO:0000256" key="2">
    <source>
        <dbReference type="NCBIfam" id="TIGR00021"/>
    </source>
</evidence>
<dbReference type="SUPFAM" id="SSF75445">
    <property type="entry name" value="D-ribose-5-phosphate isomerase (RpiA), lid domain"/>
    <property type="match status" value="1"/>
</dbReference>
<dbReference type="OrthoDB" id="5870696at2"/>
<dbReference type="GO" id="GO:0005829">
    <property type="term" value="C:cytosol"/>
    <property type="evidence" value="ECO:0007669"/>
    <property type="project" value="TreeGrafter"/>
</dbReference>
<evidence type="ECO:0000313" key="4">
    <source>
        <dbReference type="Proteomes" id="UP000010296"/>
    </source>
</evidence>
<dbReference type="GO" id="GO:0004751">
    <property type="term" value="F:ribose-5-phosphate isomerase activity"/>
    <property type="evidence" value="ECO:0007669"/>
    <property type="project" value="UniProtKB-UniRule"/>
</dbReference>
<evidence type="ECO:0000313" key="3">
    <source>
        <dbReference type="EMBL" id="EFU74210.1"/>
    </source>
</evidence>
<dbReference type="PANTHER" id="PTHR11934">
    <property type="entry name" value="RIBOSE-5-PHOSPHATE ISOMERASE"/>
    <property type="match status" value="1"/>
</dbReference>
<gene>
    <name evidence="3" type="primary">rpiA</name>
    <name evidence="3" type="ORF">HMPREF9088_0951</name>
</gene>
<dbReference type="RefSeq" id="WP_007207970.1">
    <property type="nucleotide sequence ID" value="NZ_GL622241.1"/>
</dbReference>
<keyword evidence="1 3" id="KW-0413">Isomerase</keyword>
<protein>
    <recommendedName>
        <fullName evidence="2">Ribose 5-phosphate isomerase A</fullName>
        <ecNumber evidence="2">5.3.1.6</ecNumber>
    </recommendedName>
</protein>
<dbReference type="InterPro" id="IPR004788">
    <property type="entry name" value="Ribose5P_isomerase_type_A"/>
</dbReference>
<organism evidence="3 4">
    <name type="scientific">Enterococcus italicus (strain DSM 15952 / CCUG 50447 / LMG 22039 / TP 1.5)</name>
    <dbReference type="NCBI Taxonomy" id="888064"/>
    <lineage>
        <taxon>Bacteria</taxon>
        <taxon>Bacillati</taxon>
        <taxon>Bacillota</taxon>
        <taxon>Bacilli</taxon>
        <taxon>Lactobacillales</taxon>
        <taxon>Enterococcaceae</taxon>
        <taxon>Enterococcus</taxon>
    </lineage>
</organism>
<dbReference type="Gene3D" id="3.30.70.260">
    <property type="match status" value="1"/>
</dbReference>
<comment type="caution">
    <text evidence="3">The sequence shown here is derived from an EMBL/GenBank/DDBJ whole genome shotgun (WGS) entry which is preliminary data.</text>
</comment>
<dbReference type="Pfam" id="PF06026">
    <property type="entry name" value="Rib_5-P_isom_A"/>
    <property type="match status" value="1"/>
</dbReference>
<evidence type="ECO:0000256" key="1">
    <source>
        <dbReference type="ARBA" id="ARBA00023235"/>
    </source>
</evidence>